<proteinExistence type="predicted"/>
<evidence type="ECO:0000256" key="1">
    <source>
        <dbReference type="SAM" id="MobiDB-lite"/>
    </source>
</evidence>
<reference evidence="2" key="1">
    <citation type="journal article" date="2023" name="Genome Biol. Evol.">
        <title>First Whole Genome Sequence and Flow Cytometry Genome Size Data for the Lichen-Forming Fungus Ramalina farinacea (Ascomycota).</title>
        <authorList>
            <person name="Llewellyn T."/>
            <person name="Mian S."/>
            <person name="Hill R."/>
            <person name="Leitch I.J."/>
            <person name="Gaya E."/>
        </authorList>
    </citation>
    <scope>NUCLEOTIDE SEQUENCE</scope>
    <source>
        <strain evidence="2">LIQ254RAFAR</strain>
    </source>
</reference>
<gene>
    <name evidence="2" type="ORF">OHK93_002085</name>
</gene>
<feature type="region of interest" description="Disordered" evidence="1">
    <location>
        <begin position="146"/>
        <end position="174"/>
    </location>
</feature>
<keyword evidence="3" id="KW-1185">Reference proteome</keyword>
<feature type="compositionally biased region" description="Basic and acidic residues" evidence="1">
    <location>
        <begin position="153"/>
        <end position="165"/>
    </location>
</feature>
<evidence type="ECO:0000313" key="3">
    <source>
        <dbReference type="Proteomes" id="UP001161017"/>
    </source>
</evidence>
<dbReference type="AlphaFoldDB" id="A0AA43QV47"/>
<sequence length="294" mass="33048">MAQTSGSLLQSKWYISHHSALRYLQTQSGGGGILNKPWSSRCSEPLDFYKLRRQETFSMLEYLFVEYEICLREARVLYGLWSGCNTVRQEDLCGRVCRAKEGVSEKGMEIVLFAANYHLGSPLPNELAEMIASHIPRCELHSRPWTTAGSDDDLAKKAQTSKDGRSCSSETSDATFCPADECSNADYLSEILVVDPNKASKDEYSMNRQSGKRRMNGKDKPDDDDILERFLLEGTDKGHIGSPKWFTDVLYTSDWRQASWITLVRGGMRKDEPCRDLVIRFAGFGLGNGGADVR</sequence>
<protein>
    <submittedName>
        <fullName evidence="2">Uncharacterized protein</fullName>
    </submittedName>
</protein>
<comment type="caution">
    <text evidence="2">The sequence shown here is derived from an EMBL/GenBank/DDBJ whole genome shotgun (WGS) entry which is preliminary data.</text>
</comment>
<feature type="region of interest" description="Disordered" evidence="1">
    <location>
        <begin position="200"/>
        <end position="220"/>
    </location>
</feature>
<name>A0AA43QV47_9LECA</name>
<evidence type="ECO:0000313" key="2">
    <source>
        <dbReference type="EMBL" id="MDI1490880.1"/>
    </source>
</evidence>
<accession>A0AA43QV47</accession>
<dbReference type="Proteomes" id="UP001161017">
    <property type="component" value="Unassembled WGS sequence"/>
</dbReference>
<dbReference type="EMBL" id="JAPUFD010000013">
    <property type="protein sequence ID" value="MDI1490880.1"/>
    <property type="molecule type" value="Genomic_DNA"/>
</dbReference>
<organism evidence="2 3">
    <name type="scientific">Ramalina farinacea</name>
    <dbReference type="NCBI Taxonomy" id="258253"/>
    <lineage>
        <taxon>Eukaryota</taxon>
        <taxon>Fungi</taxon>
        <taxon>Dikarya</taxon>
        <taxon>Ascomycota</taxon>
        <taxon>Pezizomycotina</taxon>
        <taxon>Lecanoromycetes</taxon>
        <taxon>OSLEUM clade</taxon>
        <taxon>Lecanoromycetidae</taxon>
        <taxon>Lecanorales</taxon>
        <taxon>Lecanorineae</taxon>
        <taxon>Ramalinaceae</taxon>
        <taxon>Ramalina</taxon>
    </lineage>
</organism>